<dbReference type="OrthoDB" id="10001000at2759"/>
<dbReference type="Proteomes" id="UP000681722">
    <property type="component" value="Unassembled WGS sequence"/>
</dbReference>
<proteinExistence type="predicted"/>
<evidence type="ECO:0000313" key="4">
    <source>
        <dbReference type="EMBL" id="CAF4138661.1"/>
    </source>
</evidence>
<gene>
    <name evidence="2" type="ORF">GPM918_LOCUS28743</name>
    <name evidence="1" type="ORF">OVA965_LOCUS5725</name>
    <name evidence="4" type="ORF">SRO942_LOCUS29268</name>
    <name evidence="3" type="ORF">TMI583_LOCUS5722</name>
</gene>
<dbReference type="Proteomes" id="UP000677228">
    <property type="component" value="Unassembled WGS sequence"/>
</dbReference>
<dbReference type="EMBL" id="CAJNOK010001644">
    <property type="protein sequence ID" value="CAF0822605.1"/>
    <property type="molecule type" value="Genomic_DNA"/>
</dbReference>
<dbReference type="AlphaFoldDB" id="A0A815E2Q2"/>
<keyword evidence="5" id="KW-1185">Reference proteome</keyword>
<dbReference type="Proteomes" id="UP000663829">
    <property type="component" value="Unassembled WGS sequence"/>
</dbReference>
<organism evidence="2 5">
    <name type="scientific">Didymodactylos carnosus</name>
    <dbReference type="NCBI Taxonomy" id="1234261"/>
    <lineage>
        <taxon>Eukaryota</taxon>
        <taxon>Metazoa</taxon>
        <taxon>Spiralia</taxon>
        <taxon>Gnathifera</taxon>
        <taxon>Rotifera</taxon>
        <taxon>Eurotatoria</taxon>
        <taxon>Bdelloidea</taxon>
        <taxon>Philodinida</taxon>
        <taxon>Philodinidae</taxon>
        <taxon>Didymodactylos</taxon>
    </lineage>
</organism>
<evidence type="ECO:0000313" key="1">
    <source>
        <dbReference type="EMBL" id="CAF0822605.1"/>
    </source>
</evidence>
<evidence type="ECO:0000313" key="2">
    <source>
        <dbReference type="EMBL" id="CAF1305688.1"/>
    </source>
</evidence>
<protein>
    <submittedName>
        <fullName evidence="2">Uncharacterized protein</fullName>
    </submittedName>
</protein>
<reference evidence="2" key="1">
    <citation type="submission" date="2021-02" db="EMBL/GenBank/DDBJ databases">
        <authorList>
            <person name="Nowell W R."/>
        </authorList>
    </citation>
    <scope>NUCLEOTIDE SEQUENCE</scope>
</reference>
<name>A0A815E2Q2_9BILA</name>
<dbReference type="Proteomes" id="UP000682733">
    <property type="component" value="Unassembled WGS sequence"/>
</dbReference>
<evidence type="ECO:0000313" key="3">
    <source>
        <dbReference type="EMBL" id="CAF3606926.1"/>
    </source>
</evidence>
<dbReference type="EMBL" id="CAJNOQ010012693">
    <property type="protein sequence ID" value="CAF1305688.1"/>
    <property type="molecule type" value="Genomic_DNA"/>
</dbReference>
<dbReference type="EMBL" id="CAJOBA010001644">
    <property type="protein sequence ID" value="CAF3606926.1"/>
    <property type="molecule type" value="Genomic_DNA"/>
</dbReference>
<accession>A0A815E2Q2</accession>
<evidence type="ECO:0000313" key="5">
    <source>
        <dbReference type="Proteomes" id="UP000663829"/>
    </source>
</evidence>
<sequence length="195" mass="21867">MFRFLDAMAVLLTMKKDGCLTFSQTVDETFVMKAKQYIRSTLMTTTSANGDITTIISLAICEATDNLYDNYSFKTTTTLFNVQHSSSSLSSPSNEFSSILGENPTIEKRLLQLPLLFFFRSDLVQPTFDDNGSKSNGPFHHINGDELNRILKKLVAHNLLTMGNFITRPKARPAPSFIKNVIRAIQQNTKISFAI</sequence>
<comment type="caution">
    <text evidence="2">The sequence shown here is derived from an EMBL/GenBank/DDBJ whole genome shotgun (WGS) entry which is preliminary data.</text>
</comment>
<dbReference type="EMBL" id="CAJOBC010039810">
    <property type="protein sequence ID" value="CAF4138661.1"/>
    <property type="molecule type" value="Genomic_DNA"/>
</dbReference>